<evidence type="ECO:0000313" key="1">
    <source>
        <dbReference type="EMBL" id="CDX61596.1"/>
    </source>
</evidence>
<name>A0A0K2W5M1_MESPL</name>
<gene>
    <name evidence="1" type="ORF">MPL1032_40125</name>
</gene>
<sequence length="35" mass="3998">MNKERPVARLMSRIVDLAKGRTSLVEAQPQLYLNV</sequence>
<accession>A0A0K2W5M1</accession>
<dbReference type="Proteomes" id="UP000182888">
    <property type="component" value="Unassembled WGS sequence"/>
</dbReference>
<reference evidence="2" key="1">
    <citation type="submission" date="2014-08" db="EMBL/GenBank/DDBJ databases">
        <authorList>
            <person name="Edwards T."/>
        </authorList>
    </citation>
    <scope>NUCLEOTIDE SEQUENCE [LARGE SCALE GENOMIC DNA]</scope>
</reference>
<protein>
    <submittedName>
        <fullName evidence="1">Uncharacterized protein</fullName>
    </submittedName>
</protein>
<dbReference type="EMBL" id="CCND01000034">
    <property type="protein sequence ID" value="CDX61596.1"/>
    <property type="molecule type" value="Genomic_DNA"/>
</dbReference>
<dbReference type="AlphaFoldDB" id="A0A0K2W5M1"/>
<organism evidence="1 2">
    <name type="scientific">Mesorhizobium plurifarium</name>
    <dbReference type="NCBI Taxonomy" id="69974"/>
    <lineage>
        <taxon>Bacteria</taxon>
        <taxon>Pseudomonadati</taxon>
        <taxon>Pseudomonadota</taxon>
        <taxon>Alphaproteobacteria</taxon>
        <taxon>Hyphomicrobiales</taxon>
        <taxon>Phyllobacteriaceae</taxon>
        <taxon>Mesorhizobium</taxon>
    </lineage>
</organism>
<proteinExistence type="predicted"/>
<evidence type="ECO:0000313" key="2">
    <source>
        <dbReference type="Proteomes" id="UP000182888"/>
    </source>
</evidence>